<keyword evidence="5" id="KW-1015">Disulfide bond</keyword>
<keyword evidence="1" id="KW-0540">Nuclease</keyword>
<evidence type="ECO:0000256" key="2">
    <source>
        <dbReference type="ARBA" id="ARBA00022723"/>
    </source>
</evidence>
<dbReference type="AlphaFoldDB" id="B2JAU7"/>
<evidence type="ECO:0000256" key="6">
    <source>
        <dbReference type="ARBA" id="ARBA00023180"/>
    </source>
</evidence>
<proteinExistence type="predicted"/>
<protein>
    <recommendedName>
        <fullName evidence="9">S1/P1 nuclease</fullName>
    </recommendedName>
</protein>
<evidence type="ECO:0000313" key="7">
    <source>
        <dbReference type="EMBL" id="ACC85051.1"/>
    </source>
</evidence>
<name>B2JAU7_NOSP7</name>
<evidence type="ECO:0008006" key="9">
    <source>
        <dbReference type="Google" id="ProtNLM"/>
    </source>
</evidence>
<evidence type="ECO:0000313" key="8">
    <source>
        <dbReference type="Proteomes" id="UP000001191"/>
    </source>
</evidence>
<evidence type="ECO:0000256" key="1">
    <source>
        <dbReference type="ARBA" id="ARBA00022722"/>
    </source>
</evidence>
<dbReference type="SUPFAM" id="SSF48537">
    <property type="entry name" value="Phospholipase C/P1 nuclease"/>
    <property type="match status" value="1"/>
</dbReference>
<keyword evidence="3" id="KW-0255">Endonuclease</keyword>
<dbReference type="KEGG" id="npu:Npun_AR192"/>
<evidence type="ECO:0000256" key="4">
    <source>
        <dbReference type="ARBA" id="ARBA00022801"/>
    </source>
</evidence>
<dbReference type="GO" id="GO:0003676">
    <property type="term" value="F:nucleic acid binding"/>
    <property type="evidence" value="ECO:0007669"/>
    <property type="project" value="InterPro"/>
</dbReference>
<dbReference type="EnsemblBacteria" id="ACC85051">
    <property type="protein sequence ID" value="ACC85051"/>
    <property type="gene ID" value="Npun_AR192"/>
</dbReference>
<dbReference type="GO" id="GO:0046872">
    <property type="term" value="F:metal ion binding"/>
    <property type="evidence" value="ECO:0007669"/>
    <property type="project" value="UniProtKB-KW"/>
</dbReference>
<evidence type="ECO:0000256" key="3">
    <source>
        <dbReference type="ARBA" id="ARBA00022759"/>
    </source>
</evidence>
<dbReference type="PANTHER" id="PTHR33146">
    <property type="entry name" value="ENDONUCLEASE 4"/>
    <property type="match status" value="1"/>
</dbReference>
<reference evidence="8" key="1">
    <citation type="submission" date="2008-04" db="EMBL/GenBank/DDBJ databases">
        <title>Complete sequence of plasmid 1 of Nostoc punctiforme ATCC 29133.</title>
        <authorList>
            <consortium name="US DOE Joint Genome Institute"/>
            <person name="Copeland A."/>
            <person name="Lucas S."/>
            <person name="Lapidus A."/>
            <person name="Glavina del Rio T."/>
            <person name="Dalin E."/>
            <person name="Tice H."/>
            <person name="Pitluck S."/>
            <person name="Chain P."/>
            <person name="Malfatti S."/>
            <person name="Shin M."/>
            <person name="Vergez L."/>
            <person name="Schmutz J."/>
            <person name="Larimer F."/>
            <person name="Land M."/>
            <person name="Hauser L."/>
            <person name="Kyrpides N."/>
            <person name="Kim E."/>
            <person name="Meeks J.C."/>
            <person name="Elhai J."/>
            <person name="Campbell E.L."/>
            <person name="Thiel T."/>
            <person name="Longmire J."/>
            <person name="Potts M."/>
            <person name="Atlas R."/>
        </authorList>
    </citation>
    <scope>NUCLEOTIDE SEQUENCE [LARGE SCALE GENOMIC DNA]</scope>
    <source>
        <strain evidence="8">ATCC 29133 / PCC 73102</strain>
        <plasmid evidence="8">Plasmid pNPUN01</plasmid>
    </source>
</reference>
<keyword evidence="4" id="KW-0378">Hydrolase</keyword>
<gene>
    <name evidence="7" type="ordered locus">Npun_AR192</name>
</gene>
<keyword evidence="2" id="KW-0479">Metal-binding</keyword>
<dbReference type="GO" id="GO:0004519">
    <property type="term" value="F:endonuclease activity"/>
    <property type="evidence" value="ECO:0007669"/>
    <property type="project" value="UniProtKB-KW"/>
</dbReference>
<dbReference type="CDD" id="cd11010">
    <property type="entry name" value="S1-P1_nuclease"/>
    <property type="match status" value="1"/>
</dbReference>
<dbReference type="PANTHER" id="PTHR33146:SF10">
    <property type="entry name" value="STRAND-SPECIFIC NUCLEASE, PUTATIVE-RELATED"/>
    <property type="match status" value="1"/>
</dbReference>
<dbReference type="GO" id="GO:0006308">
    <property type="term" value="P:DNA catabolic process"/>
    <property type="evidence" value="ECO:0007669"/>
    <property type="project" value="InterPro"/>
</dbReference>
<dbReference type="HOGENOM" id="CLU_044365_1_1_3"/>
<dbReference type="GO" id="GO:0016788">
    <property type="term" value="F:hydrolase activity, acting on ester bonds"/>
    <property type="evidence" value="ECO:0007669"/>
    <property type="project" value="InterPro"/>
</dbReference>
<keyword evidence="7" id="KW-0614">Plasmid</keyword>
<evidence type="ECO:0000256" key="5">
    <source>
        <dbReference type="ARBA" id="ARBA00023157"/>
    </source>
</evidence>
<accession>B2JAU7</accession>
<geneLocation type="plasmid" evidence="7 8">
    <name>pNPUN01</name>
</geneLocation>
<keyword evidence="8" id="KW-1185">Reference proteome</keyword>
<dbReference type="Pfam" id="PF02265">
    <property type="entry name" value="S1-P1_nuclease"/>
    <property type="match status" value="1"/>
</dbReference>
<dbReference type="Proteomes" id="UP000001191">
    <property type="component" value="Plasmid pNPUN01"/>
</dbReference>
<dbReference type="Gene3D" id="1.10.575.10">
    <property type="entry name" value="P1 Nuclease"/>
    <property type="match status" value="1"/>
</dbReference>
<dbReference type="EMBL" id="CP001038">
    <property type="protein sequence ID" value="ACC85051.1"/>
    <property type="molecule type" value="Genomic_DNA"/>
</dbReference>
<sequence length="332" mass="38278">MIMNKRLSIQKIYFITKNSLKFSLLTIFSTILIWQHPAFAWNKSGHMVSGAIAYSELKQSNQQNLDKVVAILKEHPEYSKFEQQWNSLNQSNISPEDKNLYLFMWAAKWADEARDNPEFNHPTWHYINFPYQPGRASNSIPREIPDEENIIFAFQKNLDVVKSNASNSDKAVAICWLFHLIGDVHQPLHTTKLITNQYPQPEGDRGGTRFYIRVKPNSQTISLHKFWDDLILGSERFQAVRNAATSLRSSYQRNKLPELRETKFNNWAKLESFRIAKQDAYLNGKLSGSSDKNDGKLLPANYAATAKQIAQRRMSLAGYRLADVLNQLLGQR</sequence>
<organism evidence="7 8">
    <name type="scientific">Nostoc punctiforme (strain ATCC 29133 / PCC 73102)</name>
    <dbReference type="NCBI Taxonomy" id="63737"/>
    <lineage>
        <taxon>Bacteria</taxon>
        <taxon>Bacillati</taxon>
        <taxon>Cyanobacteriota</taxon>
        <taxon>Cyanophyceae</taxon>
        <taxon>Nostocales</taxon>
        <taxon>Nostocaceae</taxon>
        <taxon>Nostoc</taxon>
    </lineage>
</organism>
<keyword evidence="6" id="KW-0325">Glycoprotein</keyword>
<dbReference type="InterPro" id="IPR008947">
    <property type="entry name" value="PLipase_C/P1_nuclease_dom_sf"/>
</dbReference>
<dbReference type="InterPro" id="IPR003154">
    <property type="entry name" value="S1/P1nuclease"/>
</dbReference>